<protein>
    <submittedName>
        <fullName evidence="2">DMT family transporter</fullName>
    </submittedName>
</protein>
<reference evidence="2 3" key="1">
    <citation type="submission" date="2023-09" db="EMBL/GenBank/DDBJ databases">
        <title>Xinfangfangia sedmenti sp. nov., isolated the sedment.</title>
        <authorList>
            <person name="Xu L."/>
        </authorList>
    </citation>
    <scope>NUCLEOTIDE SEQUENCE [LARGE SCALE GENOMIC DNA]</scope>
    <source>
        <strain evidence="2 3">LG-4</strain>
    </source>
</reference>
<accession>A0ABU1F444</accession>
<gene>
    <name evidence="2" type="ORF">RGD00_03375</name>
</gene>
<feature type="transmembrane region" description="Helical" evidence="1">
    <location>
        <begin position="92"/>
        <end position="115"/>
    </location>
</feature>
<evidence type="ECO:0000313" key="3">
    <source>
        <dbReference type="Proteomes" id="UP001247754"/>
    </source>
</evidence>
<keyword evidence="3" id="KW-1185">Reference proteome</keyword>
<comment type="caution">
    <text evidence="2">The sequence shown here is derived from an EMBL/GenBank/DDBJ whole genome shotgun (WGS) entry which is preliminary data.</text>
</comment>
<proteinExistence type="predicted"/>
<feature type="transmembrane region" description="Helical" evidence="1">
    <location>
        <begin position="127"/>
        <end position="144"/>
    </location>
</feature>
<dbReference type="PANTHER" id="PTHR34821">
    <property type="entry name" value="INNER MEMBRANE PROTEIN YDCZ"/>
    <property type="match status" value="1"/>
</dbReference>
<organism evidence="2 3">
    <name type="scientific">Ruixingdingia sedimenti</name>
    <dbReference type="NCBI Taxonomy" id="3073604"/>
    <lineage>
        <taxon>Bacteria</taxon>
        <taxon>Pseudomonadati</taxon>
        <taxon>Pseudomonadota</taxon>
        <taxon>Alphaproteobacteria</taxon>
        <taxon>Rhodobacterales</taxon>
        <taxon>Paracoccaceae</taxon>
        <taxon>Ruixingdingia</taxon>
    </lineage>
</organism>
<evidence type="ECO:0000256" key="1">
    <source>
        <dbReference type="SAM" id="Phobius"/>
    </source>
</evidence>
<keyword evidence="1" id="KW-0812">Transmembrane</keyword>
<keyword evidence="1" id="KW-0472">Membrane</keyword>
<feature type="transmembrane region" description="Helical" evidence="1">
    <location>
        <begin position="29"/>
        <end position="54"/>
    </location>
</feature>
<dbReference type="RefSeq" id="WP_310455868.1">
    <property type="nucleotide sequence ID" value="NZ_JAVKPH010000002.1"/>
</dbReference>
<dbReference type="EMBL" id="JAVKPH010000002">
    <property type="protein sequence ID" value="MDR5651631.1"/>
    <property type="molecule type" value="Genomic_DNA"/>
</dbReference>
<evidence type="ECO:0000313" key="2">
    <source>
        <dbReference type="EMBL" id="MDR5651631.1"/>
    </source>
</evidence>
<sequence length="146" mass="14360">MQTQILVALVAGAVLPLQAILNGHLSKGLGSAFLGSNVSFLTATIALALLQVVLRTPMPSGTQIAGIAPVWWLGGVLGAVYVTGAITSVGTLGPGTAICLIVAGQICAALAIEHFGIAGATAQPVSLLRLGGAAMVLAGAVVVLRG</sequence>
<dbReference type="Proteomes" id="UP001247754">
    <property type="component" value="Unassembled WGS sequence"/>
</dbReference>
<keyword evidence="1" id="KW-1133">Transmembrane helix</keyword>
<feature type="transmembrane region" description="Helical" evidence="1">
    <location>
        <begin position="66"/>
        <end position="86"/>
    </location>
</feature>
<name>A0ABU1F444_9RHOB</name>
<dbReference type="PANTHER" id="PTHR34821:SF2">
    <property type="entry name" value="INNER MEMBRANE PROTEIN YDCZ"/>
    <property type="match status" value="1"/>
</dbReference>
<dbReference type="InterPro" id="IPR006750">
    <property type="entry name" value="YdcZ"/>
</dbReference>
<dbReference type="Pfam" id="PF04657">
    <property type="entry name" value="DMT_YdcZ"/>
    <property type="match status" value="1"/>
</dbReference>